<protein>
    <submittedName>
        <fullName evidence="1">Uncharacterized protein</fullName>
    </submittedName>
</protein>
<organism evidence="1 2">
    <name type="scientific">Escherichia coli</name>
    <dbReference type="NCBI Taxonomy" id="562"/>
    <lineage>
        <taxon>Bacteria</taxon>
        <taxon>Pseudomonadati</taxon>
        <taxon>Pseudomonadota</taxon>
        <taxon>Gammaproteobacteria</taxon>
        <taxon>Enterobacterales</taxon>
        <taxon>Enterobacteriaceae</taxon>
        <taxon>Escherichia</taxon>
    </lineage>
</organism>
<evidence type="ECO:0000313" key="2">
    <source>
        <dbReference type="Proteomes" id="UP000630371"/>
    </source>
</evidence>
<accession>A0A0L6XW99</accession>
<gene>
    <name evidence="1" type="ORF">B6R31_000010</name>
</gene>
<dbReference type="AlphaFoldDB" id="A0A0L6XW99"/>
<evidence type="ECO:0000313" key="1">
    <source>
        <dbReference type="EMBL" id="EGD0646395.1"/>
    </source>
</evidence>
<dbReference type="Proteomes" id="UP000630371">
    <property type="component" value="Unassembled WGS sequence"/>
</dbReference>
<proteinExistence type="predicted"/>
<name>A0A0L6XW99_ECOLX</name>
<comment type="caution">
    <text evidence="1">The sequence shown here is derived from an EMBL/GenBank/DDBJ whole genome shotgun (WGS) entry which is preliminary data.</text>
</comment>
<dbReference type="RefSeq" id="WP_048949149.1">
    <property type="nucleotide sequence ID" value="NZ_CAMPRW010000018.1"/>
</dbReference>
<sequence>MKSDKAENLENPLERNDFTIDDFHHVLREFDKAVCEANAVSQGVGVRMAEAYQGWSTYIFARICIHASIMISNVPKSRWAKRDYDFWDFASIASHVRAILEAELLFMYLSEAPDSEEAWSAKLNVMHMNDCVKRIELFTQSDNTEALEFYNEQQSIIAERLNKNPAFLSLDSGTRKRCLSGKALTIPNRDDLLIKLGKDPKSFKVMFDFLSHYTHILPMSYYKMEPNGRGTGCFNKFDFGYIIMGMLLCTESLIKCTERLVDIFPDVKRLRKGTKSKFTLGPKPTK</sequence>
<dbReference type="EMBL" id="AAVQAW010000001">
    <property type="protein sequence ID" value="EGD0646395.1"/>
    <property type="molecule type" value="Genomic_DNA"/>
</dbReference>
<reference evidence="1" key="1">
    <citation type="submission" date="2018-08" db="EMBL/GenBank/DDBJ databases">
        <authorList>
            <consortium name="GenomeTrakr network: Whole genome sequencing for foodborne pathogen traceback"/>
        </authorList>
    </citation>
    <scope>NUCLEOTIDE SEQUENCE</scope>
    <source>
        <strain evidence="1">NC_STEC178</strain>
    </source>
</reference>